<feature type="domain" description="STAS" evidence="2">
    <location>
        <begin position="140"/>
        <end position="251"/>
    </location>
</feature>
<dbReference type="PROSITE" id="PS50801">
    <property type="entry name" value="STAS"/>
    <property type="match status" value="1"/>
</dbReference>
<evidence type="ECO:0000259" key="2">
    <source>
        <dbReference type="PROSITE" id="PS50801"/>
    </source>
</evidence>
<reference evidence="3" key="1">
    <citation type="submission" date="2016-02" db="EMBL/GenBank/DDBJ databases">
        <title>Genome sequence of Bacillus trypoxylicola KCTC 13244(T).</title>
        <authorList>
            <person name="Jeong H."/>
            <person name="Park S.-H."/>
            <person name="Choi S.-K."/>
        </authorList>
    </citation>
    <scope>NUCLEOTIDE SEQUENCE [LARGE SCALE GENOMIC DNA]</scope>
    <source>
        <strain evidence="3">KCTC 13244</strain>
    </source>
</reference>
<dbReference type="Proteomes" id="UP000075806">
    <property type="component" value="Unassembled WGS sequence"/>
</dbReference>
<name>A0A162D1P9_9BACI</name>
<dbReference type="SUPFAM" id="SSF52091">
    <property type="entry name" value="SpoIIaa-like"/>
    <property type="match status" value="1"/>
</dbReference>
<dbReference type="InterPro" id="IPR036513">
    <property type="entry name" value="STAS_dom_sf"/>
</dbReference>
<dbReference type="InterPro" id="IPR002645">
    <property type="entry name" value="STAS_dom"/>
</dbReference>
<accession>A0A162D1P9</accession>
<evidence type="ECO:0000313" key="3">
    <source>
        <dbReference type="EMBL" id="KYG27745.1"/>
    </source>
</evidence>
<keyword evidence="1" id="KW-0175">Coiled coil</keyword>
<dbReference type="RefSeq" id="WP_061949874.1">
    <property type="nucleotide sequence ID" value="NZ_LTAO01000036.1"/>
</dbReference>
<evidence type="ECO:0000256" key="1">
    <source>
        <dbReference type="SAM" id="Coils"/>
    </source>
</evidence>
<sequence length="254" mass="29302">MGFQLNSHLPLPSYTLNHKYDVVDCSKEAIDKFGQIENIIDIVEEGSINKLNAWVRPDFQKMSIEINMINREGKMELVTLYAAWQSNNIVHAIILEQEEQISEISTSLSLLRKRLNETNIELLQEKEKLETLIEDNDRLSAPVIRLTPQFVMIPLFGILTESKMNHLHQKVLFDLYEESPEHVLFDFTAVGDIEDEGLQSLEVLLQSISLMGMKIYFVSINQTISRKLHSLSFQKWDVQFISSVHAAMKNLLKK</sequence>
<gene>
    <name evidence="3" type="ORF">AZF04_11195</name>
</gene>
<dbReference type="CDD" id="cd07041">
    <property type="entry name" value="STAS_RsbR_RsbS_like"/>
    <property type="match status" value="1"/>
</dbReference>
<proteinExistence type="predicted"/>
<dbReference type="Pfam" id="PF01740">
    <property type="entry name" value="STAS"/>
    <property type="match status" value="1"/>
</dbReference>
<protein>
    <recommendedName>
        <fullName evidence="2">STAS domain-containing protein</fullName>
    </recommendedName>
</protein>
<dbReference type="STRING" id="519424.AZF04_11195"/>
<organism evidence="3 4">
    <name type="scientific">Alkalihalobacillus trypoxylicola</name>
    <dbReference type="NCBI Taxonomy" id="519424"/>
    <lineage>
        <taxon>Bacteria</taxon>
        <taxon>Bacillati</taxon>
        <taxon>Bacillota</taxon>
        <taxon>Bacilli</taxon>
        <taxon>Bacillales</taxon>
        <taxon>Bacillaceae</taxon>
        <taxon>Alkalihalobacillus</taxon>
    </lineage>
</organism>
<dbReference type="OrthoDB" id="2624594at2"/>
<dbReference type="Gene3D" id="3.30.750.24">
    <property type="entry name" value="STAS domain"/>
    <property type="match status" value="1"/>
</dbReference>
<evidence type="ECO:0000313" key="4">
    <source>
        <dbReference type="Proteomes" id="UP000075806"/>
    </source>
</evidence>
<comment type="caution">
    <text evidence="3">The sequence shown here is derived from an EMBL/GenBank/DDBJ whole genome shotgun (WGS) entry which is preliminary data.</text>
</comment>
<dbReference type="EMBL" id="LTAO01000036">
    <property type="protein sequence ID" value="KYG27745.1"/>
    <property type="molecule type" value="Genomic_DNA"/>
</dbReference>
<feature type="coiled-coil region" evidence="1">
    <location>
        <begin position="108"/>
        <end position="135"/>
    </location>
</feature>
<dbReference type="AlphaFoldDB" id="A0A162D1P9"/>
<keyword evidence="4" id="KW-1185">Reference proteome</keyword>